<evidence type="ECO:0000313" key="3">
    <source>
        <dbReference type="Proteomes" id="UP001603978"/>
    </source>
</evidence>
<dbReference type="PRINTS" id="PR00364">
    <property type="entry name" value="DISEASERSIST"/>
</dbReference>
<name>A0ABW7ACB9_9ACTN</name>
<dbReference type="RefSeq" id="WP_393166548.1">
    <property type="nucleotide sequence ID" value="NZ_JBICRM010000009.1"/>
</dbReference>
<proteinExistence type="predicted"/>
<dbReference type="SMART" id="SM01043">
    <property type="entry name" value="BTAD"/>
    <property type="match status" value="1"/>
</dbReference>
<dbReference type="InterPro" id="IPR027417">
    <property type="entry name" value="P-loop_NTPase"/>
</dbReference>
<gene>
    <name evidence="2" type="ORF">ACFLIM_17500</name>
</gene>
<evidence type="ECO:0000259" key="1">
    <source>
        <dbReference type="SMART" id="SM01043"/>
    </source>
</evidence>
<evidence type="ECO:0000313" key="2">
    <source>
        <dbReference type="EMBL" id="MFG1704986.1"/>
    </source>
</evidence>
<sequence>MGDSLTLLMLGPPDLAVGGAPVGIRSAKTRALLCYLAVTSGPRSRAELAALLWGERPDANARGSLRLALSELRREVGGWLDITRDHVRFRAEDGCFVDHRQLTQAPTVAQALRLWRGEFLDGVSFGDAPAFAGWLESERQRVRLLLRGLLVRSGADGSDQVVRLARIVAALDPYDEEAHRLLMASLARAGHRTAALTCYDDLRRRLSAELGVEPAPETLAIRRELVPRSLPARRAALPVPGTELIGRDADVRRLRRLMARERLVTLLGPGGVGKTRLAIAVTTNDGQEAVGTRPTTNDGQEVAGARSAPSGEWREVAFVSFAGVRPEAAVTTLARRLGVDLTPPRPALDLLLSALTGRSILLVLDNLEHLTGFDPVIGEILRTAPDVRVLATSRRRLDLAGQTTVPVEGLPGPAAEALFAARALRAQPAFDPDREAALVAAICAATGGLPLAIELAAGLLRAVPCADLAQRLGVDPGLLSDSGPAARSRHAGMRTVFETSWRLLDPAGQGTLAALSVFGGGCTLRSALEVARTTPQLLVRLVDHNMIHLTASGRYAIHPLIQQLAAAHLPEDSPVRRRHAAHFARLLDHHAPALQDASDTEVTRVLGPEMDNIRLAWAASECPRFLDRYWTLCLRLRLYEESGAIVRRHLARTPEAPHLRARWLRMAAVSEYQLAREGDAARLAGQALDTLGEPLPASPAGLVAAMVTATARQVVRRLVPAGRTDLAGPEAAQALTLLARLAYHQQDLRTMLAASLRQLNAAERATDPALRAEAYANFATIARIAGRHGLATRYGTLADRALAGIEHPTDAANRALLSRGLDQLGSGAFGAARRSFSEGRARTLDPRMAENCAGMLAETALWQGDFAAAVELFVATEELSATRVGDDIGRYWCLTGQAEAMLRMEAEPERIRQLITAARASTDRRLTHEKELGLRNGPVTRVIQRMRLLTASARLDLRDGRQDEIRDALAEALALAERLPSAQPGMLECWSGLAELLWALNPWPDRATARLLHAHLSRYAARNPGAAARIGWARALVLATAGMEKAAGKAAHQAMAAAERLATPYDHRRAEELTRHLERA</sequence>
<protein>
    <submittedName>
        <fullName evidence="2">ATP-binding protein</fullName>
    </submittedName>
</protein>
<dbReference type="PANTHER" id="PTHR47691:SF3">
    <property type="entry name" value="HTH-TYPE TRANSCRIPTIONAL REGULATOR RV0890C-RELATED"/>
    <property type="match status" value="1"/>
</dbReference>
<keyword evidence="2" id="KW-0067">ATP-binding</keyword>
<organism evidence="2 3">
    <name type="scientific">Nonomuraea marmarensis</name>
    <dbReference type="NCBI Taxonomy" id="3351344"/>
    <lineage>
        <taxon>Bacteria</taxon>
        <taxon>Bacillati</taxon>
        <taxon>Actinomycetota</taxon>
        <taxon>Actinomycetes</taxon>
        <taxon>Streptosporangiales</taxon>
        <taxon>Streptosporangiaceae</taxon>
        <taxon>Nonomuraea</taxon>
    </lineage>
</organism>
<dbReference type="PANTHER" id="PTHR47691">
    <property type="entry name" value="REGULATOR-RELATED"/>
    <property type="match status" value="1"/>
</dbReference>
<keyword evidence="3" id="KW-1185">Reference proteome</keyword>
<dbReference type="GO" id="GO:0005524">
    <property type="term" value="F:ATP binding"/>
    <property type="evidence" value="ECO:0007669"/>
    <property type="project" value="UniProtKB-KW"/>
</dbReference>
<dbReference type="SUPFAM" id="SSF52540">
    <property type="entry name" value="P-loop containing nucleoside triphosphate hydrolases"/>
    <property type="match status" value="1"/>
</dbReference>
<reference evidence="2 3" key="1">
    <citation type="submission" date="2024-10" db="EMBL/GenBank/DDBJ databases">
        <authorList>
            <person name="Topkara A.R."/>
            <person name="Saygin H."/>
        </authorList>
    </citation>
    <scope>NUCLEOTIDE SEQUENCE [LARGE SCALE GENOMIC DNA]</scope>
    <source>
        <strain evidence="2 3">M3C6</strain>
    </source>
</reference>
<feature type="domain" description="Bacterial transcriptional activator" evidence="1">
    <location>
        <begin position="97"/>
        <end position="226"/>
    </location>
</feature>
<dbReference type="Gene3D" id="1.25.40.10">
    <property type="entry name" value="Tetratricopeptide repeat domain"/>
    <property type="match status" value="1"/>
</dbReference>
<dbReference type="InterPro" id="IPR011990">
    <property type="entry name" value="TPR-like_helical_dom_sf"/>
</dbReference>
<dbReference type="SUPFAM" id="SSF48452">
    <property type="entry name" value="TPR-like"/>
    <property type="match status" value="1"/>
</dbReference>
<dbReference type="Proteomes" id="UP001603978">
    <property type="component" value="Unassembled WGS sequence"/>
</dbReference>
<dbReference type="EMBL" id="JBICRM010000009">
    <property type="protein sequence ID" value="MFG1704986.1"/>
    <property type="molecule type" value="Genomic_DNA"/>
</dbReference>
<dbReference type="InterPro" id="IPR005158">
    <property type="entry name" value="BTAD"/>
</dbReference>
<comment type="caution">
    <text evidence="2">The sequence shown here is derived from an EMBL/GenBank/DDBJ whole genome shotgun (WGS) entry which is preliminary data.</text>
</comment>
<keyword evidence="2" id="KW-0547">Nucleotide-binding</keyword>
<accession>A0ABW7ACB9</accession>
<dbReference type="Pfam" id="PF03704">
    <property type="entry name" value="BTAD"/>
    <property type="match status" value="1"/>
</dbReference>
<dbReference type="Gene3D" id="3.40.50.300">
    <property type="entry name" value="P-loop containing nucleotide triphosphate hydrolases"/>
    <property type="match status" value="1"/>
</dbReference>